<dbReference type="OrthoDB" id="1139140at2759"/>
<organism evidence="1 2">
    <name type="scientific">Salix dunnii</name>
    <dbReference type="NCBI Taxonomy" id="1413687"/>
    <lineage>
        <taxon>Eukaryota</taxon>
        <taxon>Viridiplantae</taxon>
        <taxon>Streptophyta</taxon>
        <taxon>Embryophyta</taxon>
        <taxon>Tracheophyta</taxon>
        <taxon>Spermatophyta</taxon>
        <taxon>Magnoliopsida</taxon>
        <taxon>eudicotyledons</taxon>
        <taxon>Gunneridae</taxon>
        <taxon>Pentapetalae</taxon>
        <taxon>rosids</taxon>
        <taxon>fabids</taxon>
        <taxon>Malpighiales</taxon>
        <taxon>Salicaceae</taxon>
        <taxon>Saliceae</taxon>
        <taxon>Salix</taxon>
    </lineage>
</organism>
<protein>
    <submittedName>
        <fullName evidence="1">Uncharacterized protein</fullName>
    </submittedName>
</protein>
<evidence type="ECO:0000313" key="2">
    <source>
        <dbReference type="Proteomes" id="UP000657918"/>
    </source>
</evidence>
<dbReference type="AlphaFoldDB" id="A0A835MM71"/>
<gene>
    <name evidence="1" type="ORF">SADUNF_Sadunf12G0077100</name>
</gene>
<keyword evidence="2" id="KW-1185">Reference proteome</keyword>
<proteinExistence type="predicted"/>
<accession>A0A835MM71</accession>
<comment type="caution">
    <text evidence="1">The sequence shown here is derived from an EMBL/GenBank/DDBJ whole genome shotgun (WGS) entry which is preliminary data.</text>
</comment>
<evidence type="ECO:0000313" key="1">
    <source>
        <dbReference type="EMBL" id="KAF9671722.1"/>
    </source>
</evidence>
<dbReference type="Proteomes" id="UP000657918">
    <property type="component" value="Unassembled WGS sequence"/>
</dbReference>
<sequence length="148" mass="16726">MSIIIKFEDHSQLLTMGITIDASDRISQLSNDILHHSLIPPARVAVCVNVLFKTWHRVLTSIPLSEFSEAMLLLNQVSGEQGSDEQDRRDKFIDFLEDSLHSFTVFKLSGHNLATLRVLSLKGVYVDEEDIIQNLICSSCNNLAFYEC</sequence>
<reference evidence="1 2" key="1">
    <citation type="submission" date="2020-10" db="EMBL/GenBank/DDBJ databases">
        <title>Plant Genome Project.</title>
        <authorList>
            <person name="Zhang R.-G."/>
        </authorList>
    </citation>
    <scope>NUCLEOTIDE SEQUENCE [LARGE SCALE GENOMIC DNA]</scope>
    <source>
        <strain evidence="1">FAFU-HL-1</strain>
        <tissue evidence="1">Leaf</tissue>
    </source>
</reference>
<name>A0A835MM71_9ROSI</name>
<dbReference type="EMBL" id="JADGMS010000012">
    <property type="protein sequence ID" value="KAF9671722.1"/>
    <property type="molecule type" value="Genomic_DNA"/>
</dbReference>